<feature type="region of interest" description="Disordered" evidence="1">
    <location>
        <begin position="1"/>
        <end position="27"/>
    </location>
</feature>
<sequence>MQNIQITLSPNPQETGHVKDLPKSGRPKITQDKKIDIVLSMEENPQSTSTLVASENEVSQTTVLFILRKENYHPYKFQLVQELNEDDPDRRLQFCGNILWQGYGKVQKQHTRIPSDRFGRSVCALRGGYRSGHFLLRLVGNVSPLPLGETRFGFNLVGPHHAQNYRWGPTFRPLSVPCLPARPNPLSDILFRRRGVATDPAAEGVASWPYPLTSARPRRAPRLCVSVRELALLLTSPKFTKPLYASKLMSPKIDETGLDFRKIRLMNVGIERAH</sequence>
<dbReference type="PANTHER" id="PTHR47326">
    <property type="entry name" value="TRANSPOSABLE ELEMENT TC3 TRANSPOSASE-LIKE PROTEIN"/>
    <property type="match status" value="1"/>
</dbReference>
<feature type="compositionally biased region" description="Polar residues" evidence="1">
    <location>
        <begin position="1"/>
        <end position="14"/>
    </location>
</feature>
<gene>
    <name evidence="2" type="ORF">NQ318_015069</name>
</gene>
<accession>A0AAV8YZ37</accession>
<feature type="compositionally biased region" description="Basic and acidic residues" evidence="1">
    <location>
        <begin position="16"/>
        <end position="27"/>
    </location>
</feature>
<reference evidence="2" key="1">
    <citation type="journal article" date="2023" name="Insect Mol. Biol.">
        <title>Genome sequencing provides insights into the evolution of gene families encoding plant cell wall-degrading enzymes in longhorned beetles.</title>
        <authorList>
            <person name="Shin N.R."/>
            <person name="Okamura Y."/>
            <person name="Kirsch R."/>
            <person name="Pauchet Y."/>
        </authorList>
    </citation>
    <scope>NUCLEOTIDE SEQUENCE</scope>
    <source>
        <strain evidence="2">AMC_N1</strain>
    </source>
</reference>
<organism evidence="2 3">
    <name type="scientific">Aromia moschata</name>
    <dbReference type="NCBI Taxonomy" id="1265417"/>
    <lineage>
        <taxon>Eukaryota</taxon>
        <taxon>Metazoa</taxon>
        <taxon>Ecdysozoa</taxon>
        <taxon>Arthropoda</taxon>
        <taxon>Hexapoda</taxon>
        <taxon>Insecta</taxon>
        <taxon>Pterygota</taxon>
        <taxon>Neoptera</taxon>
        <taxon>Endopterygota</taxon>
        <taxon>Coleoptera</taxon>
        <taxon>Polyphaga</taxon>
        <taxon>Cucujiformia</taxon>
        <taxon>Chrysomeloidea</taxon>
        <taxon>Cerambycidae</taxon>
        <taxon>Cerambycinae</taxon>
        <taxon>Callichromatini</taxon>
        <taxon>Aromia</taxon>
    </lineage>
</organism>
<protein>
    <submittedName>
        <fullName evidence="2">Uncharacterized protein</fullName>
    </submittedName>
</protein>
<evidence type="ECO:0000256" key="1">
    <source>
        <dbReference type="SAM" id="MobiDB-lite"/>
    </source>
</evidence>
<keyword evidence="3" id="KW-1185">Reference proteome</keyword>
<evidence type="ECO:0000313" key="3">
    <source>
        <dbReference type="Proteomes" id="UP001162162"/>
    </source>
</evidence>
<name>A0AAV8YZ37_9CUCU</name>
<dbReference type="EMBL" id="JAPWTK010000031">
    <property type="protein sequence ID" value="KAJ8956331.1"/>
    <property type="molecule type" value="Genomic_DNA"/>
</dbReference>
<evidence type="ECO:0000313" key="2">
    <source>
        <dbReference type="EMBL" id="KAJ8956331.1"/>
    </source>
</evidence>
<dbReference type="PANTHER" id="PTHR47326:SF1">
    <property type="entry name" value="HTH PSQ-TYPE DOMAIN-CONTAINING PROTEIN"/>
    <property type="match status" value="1"/>
</dbReference>
<dbReference type="Proteomes" id="UP001162162">
    <property type="component" value="Unassembled WGS sequence"/>
</dbReference>
<dbReference type="AlphaFoldDB" id="A0AAV8YZ37"/>
<comment type="caution">
    <text evidence="2">The sequence shown here is derived from an EMBL/GenBank/DDBJ whole genome shotgun (WGS) entry which is preliminary data.</text>
</comment>
<proteinExistence type="predicted"/>